<dbReference type="CDD" id="cd00064">
    <property type="entry name" value="FU"/>
    <property type="match status" value="3"/>
</dbReference>
<comment type="caution">
    <text evidence="2">The sequence shown here is derived from an EMBL/GenBank/DDBJ whole genome shotgun (WGS) entry which is preliminary data.</text>
</comment>
<dbReference type="PANTHER" id="PTHR15332:SF175">
    <property type="entry name" value="PROPROTEIN CONVERTASE SUBTILISIN_KEXIN TYPE 5-LIKE"/>
    <property type="match status" value="1"/>
</dbReference>
<dbReference type="Proteomes" id="UP000054937">
    <property type="component" value="Unassembled WGS sequence"/>
</dbReference>
<evidence type="ECO:0000259" key="1">
    <source>
        <dbReference type="SMART" id="SM00181"/>
    </source>
</evidence>
<feature type="domain" description="EGF-like" evidence="1">
    <location>
        <begin position="515"/>
        <end position="549"/>
    </location>
</feature>
<accession>A0A0V0QMJ8</accession>
<proteinExistence type="predicted"/>
<reference evidence="2 3" key="1">
    <citation type="journal article" date="2015" name="Sci. Rep.">
        <title>Genome of the facultative scuticociliatosis pathogen Pseudocohnilembus persalinus provides insight into its virulence through horizontal gene transfer.</title>
        <authorList>
            <person name="Xiong J."/>
            <person name="Wang G."/>
            <person name="Cheng J."/>
            <person name="Tian M."/>
            <person name="Pan X."/>
            <person name="Warren A."/>
            <person name="Jiang C."/>
            <person name="Yuan D."/>
            <person name="Miao W."/>
        </authorList>
    </citation>
    <scope>NUCLEOTIDE SEQUENCE [LARGE SCALE GENOMIC DNA]</scope>
    <source>
        <strain evidence="2">36N120E</strain>
    </source>
</reference>
<dbReference type="AlphaFoldDB" id="A0A0V0QMJ8"/>
<gene>
    <name evidence="2" type="ORF">PPERSA_00820</name>
</gene>
<dbReference type="OMA" id="TECTECK"/>
<name>A0A0V0QMJ8_PSEPJ</name>
<organism evidence="2 3">
    <name type="scientific">Pseudocohnilembus persalinus</name>
    <name type="common">Ciliate</name>
    <dbReference type="NCBI Taxonomy" id="266149"/>
    <lineage>
        <taxon>Eukaryota</taxon>
        <taxon>Sar</taxon>
        <taxon>Alveolata</taxon>
        <taxon>Ciliophora</taxon>
        <taxon>Intramacronucleata</taxon>
        <taxon>Oligohymenophorea</taxon>
        <taxon>Scuticociliatia</taxon>
        <taxon>Philasterida</taxon>
        <taxon>Pseudocohnilembidae</taxon>
        <taxon>Pseudocohnilembus</taxon>
    </lineage>
</organism>
<evidence type="ECO:0000313" key="2">
    <source>
        <dbReference type="EMBL" id="KRX03297.1"/>
    </source>
</evidence>
<feature type="domain" description="EGF-like" evidence="1">
    <location>
        <begin position="273"/>
        <end position="304"/>
    </location>
</feature>
<feature type="domain" description="EGF-like" evidence="1">
    <location>
        <begin position="637"/>
        <end position="672"/>
    </location>
</feature>
<dbReference type="InterPro" id="IPR009030">
    <property type="entry name" value="Growth_fac_rcpt_cys_sf"/>
</dbReference>
<dbReference type="OrthoDB" id="304821at2759"/>
<protein>
    <submittedName>
        <fullName evidence="2">Insulin-like growth factor binding protein, N-terminal</fullName>
    </submittedName>
</protein>
<dbReference type="InterPro" id="IPR000742">
    <property type="entry name" value="EGF"/>
</dbReference>
<dbReference type="SUPFAM" id="SSF57184">
    <property type="entry name" value="Growth factor receptor domain"/>
    <property type="match status" value="3"/>
</dbReference>
<dbReference type="InParanoid" id="A0A0V0QMJ8"/>
<feature type="domain" description="EGF-like" evidence="1">
    <location>
        <begin position="405"/>
        <end position="439"/>
    </location>
</feature>
<feature type="domain" description="EGF-like" evidence="1">
    <location>
        <begin position="322"/>
        <end position="355"/>
    </location>
</feature>
<dbReference type="Gene3D" id="2.10.220.10">
    <property type="entry name" value="Hormone Receptor, Insulin-like Growth Factor Receptor 1, Chain A, domain 2"/>
    <property type="match status" value="5"/>
</dbReference>
<sequence>MNKFLSPSQEKGQKKIFLKIKKDPSSDTFLMLKKYLRRGIEIGIMRECTNLISWKWLLKKDVHRDLKIPLVVAYLFLQIIKIIKILDSAAYITFTTENQYDYPDCPAGSWLNSNSPYDCYNYCHFDGTDPTSTPANNHGILMWDETYTAQTTINDLPASNVSAYGIKVTINLLRYIPNSGINWGLSDNLEIFINNVSVNTYDMQTYDRSFQCYDEASWATLLYVVYELDVTFTFDMTQLPIFTRNDVEIKVVPNLTNSPMYYGVSGLIVQYLQCDSSCWDCNGSLPTQCESCDVGYYLQGSICQATNCDVGYYYDANRICYLCNVFNCDRCDSSDNTQCITCAAGYVVQTDGSCSNSGTCNSGEWLNGATCQTCDPSCVECNGGTSNDCTACIDSEYPNPATGGPCVICPTECLTCTSATTCQSCDDNYYLNPNSSTCGNAASCPAGTYPNSGSNLCAACNTGCVTCVNSSTVGCGSCQNGYYLLANSADTSKWVCTQNCPSGQWENPGTVTCVDCDTNCKTCDNSQTDCITCKTNYYLTGTSPNRSCVACDSRCKGCYASGNTACTSCATTAYKIVGTDTCVTTCPAGYYASISTNTCQLCDISCSQCTGPYQTGCTNGFCNDGFYYYTVGSECSTCDYKCSLCYGGYDTECTECKNNYFLNVLNTGNTCLITCPAGQWGNTLTNECEACVSPCVTCTGGTQTDCTSWMFNGRPLSHL</sequence>
<feature type="domain" description="EGF-like" evidence="1">
    <location>
        <begin position="459"/>
        <end position="497"/>
    </location>
</feature>
<dbReference type="SMART" id="SM00261">
    <property type="entry name" value="FU"/>
    <property type="match status" value="10"/>
</dbReference>
<dbReference type="InterPro" id="IPR006212">
    <property type="entry name" value="Furin_repeat"/>
</dbReference>
<evidence type="ECO:0000313" key="3">
    <source>
        <dbReference type="Proteomes" id="UP000054937"/>
    </source>
</evidence>
<dbReference type="EMBL" id="LDAU01000137">
    <property type="protein sequence ID" value="KRX03297.1"/>
    <property type="molecule type" value="Genomic_DNA"/>
</dbReference>
<keyword evidence="3" id="KW-1185">Reference proteome</keyword>
<dbReference type="SMART" id="SM00181">
    <property type="entry name" value="EGF"/>
    <property type="match status" value="6"/>
</dbReference>
<dbReference type="PANTHER" id="PTHR15332">
    <property type="entry name" value="PROPROTEIN CONVERTASE SUBTILISIN_KEXIN TYPE 5-LIKE"/>
    <property type="match status" value="1"/>
</dbReference>